<organism evidence="4 5">
    <name type="scientific">Boothiomyces macroporosus</name>
    <dbReference type="NCBI Taxonomy" id="261099"/>
    <lineage>
        <taxon>Eukaryota</taxon>
        <taxon>Fungi</taxon>
        <taxon>Fungi incertae sedis</taxon>
        <taxon>Chytridiomycota</taxon>
        <taxon>Chytridiomycota incertae sedis</taxon>
        <taxon>Chytridiomycetes</taxon>
        <taxon>Rhizophydiales</taxon>
        <taxon>Terramycetaceae</taxon>
        <taxon>Boothiomyces</taxon>
    </lineage>
</organism>
<evidence type="ECO:0000256" key="2">
    <source>
        <dbReference type="SAM" id="Phobius"/>
    </source>
</evidence>
<name>A0AAD5UIX9_9FUNG</name>
<evidence type="ECO:0000256" key="1">
    <source>
        <dbReference type="SAM" id="MobiDB-lite"/>
    </source>
</evidence>
<evidence type="ECO:0000256" key="3">
    <source>
        <dbReference type="SAM" id="SignalP"/>
    </source>
</evidence>
<keyword evidence="2" id="KW-0472">Membrane</keyword>
<keyword evidence="3" id="KW-0732">Signal</keyword>
<reference evidence="4" key="1">
    <citation type="submission" date="2020-05" db="EMBL/GenBank/DDBJ databases">
        <title>Phylogenomic resolution of chytrid fungi.</title>
        <authorList>
            <person name="Stajich J.E."/>
            <person name="Amses K."/>
            <person name="Simmons R."/>
            <person name="Seto K."/>
            <person name="Myers J."/>
            <person name="Bonds A."/>
            <person name="Quandt C.A."/>
            <person name="Barry K."/>
            <person name="Liu P."/>
            <person name="Grigoriev I."/>
            <person name="Longcore J.E."/>
            <person name="James T.Y."/>
        </authorList>
    </citation>
    <scope>NUCLEOTIDE SEQUENCE</scope>
    <source>
        <strain evidence="4">PLAUS21</strain>
    </source>
</reference>
<keyword evidence="5" id="KW-1185">Reference proteome</keyword>
<keyword evidence="2" id="KW-0812">Transmembrane</keyword>
<comment type="caution">
    <text evidence="4">The sequence shown here is derived from an EMBL/GenBank/DDBJ whole genome shotgun (WGS) entry which is preliminary data.</text>
</comment>
<feature type="transmembrane region" description="Helical" evidence="2">
    <location>
        <begin position="115"/>
        <end position="140"/>
    </location>
</feature>
<feature type="signal peptide" evidence="3">
    <location>
        <begin position="1"/>
        <end position="15"/>
    </location>
</feature>
<accession>A0AAD5UIX9</accession>
<keyword evidence="2" id="KW-1133">Transmembrane helix</keyword>
<dbReference type="AlphaFoldDB" id="A0AAD5UIX9"/>
<feature type="region of interest" description="Disordered" evidence="1">
    <location>
        <begin position="273"/>
        <end position="301"/>
    </location>
</feature>
<protein>
    <submittedName>
        <fullName evidence="4">Uncharacterized protein</fullName>
    </submittedName>
</protein>
<dbReference type="Proteomes" id="UP001210925">
    <property type="component" value="Unassembled WGS sequence"/>
</dbReference>
<sequence>MKLVFLLILINGLLAQGNSNSTQPSNQVVPTQANPTPAPPPVTKVPEVTNNPPNQQQTPVITQAPQVSQVVVFATNSLGQPYTFTNYITYYPAVTPTASTSSVAQNSSSANSTTFIIIIAFVAFGVLALAGVVFGVRMYVKSKDNERDFNDIFRMANNGHSSTPRIVAIEKGASSPSTTGGMVTEEIYFPTTVGVNGNNGTAYRQNSQQRSPLYANDGYYEDYPAYHAYGGQEYDHPNNYYYEPAYVAVPTTQVPNYSEDSLIDEPKIIDNYLSEEPGTKPGYPTSIFDQYDQQRRQSNSR</sequence>
<evidence type="ECO:0000313" key="4">
    <source>
        <dbReference type="EMBL" id="KAJ3259342.1"/>
    </source>
</evidence>
<feature type="region of interest" description="Disordered" evidence="1">
    <location>
        <begin position="19"/>
        <end position="43"/>
    </location>
</feature>
<gene>
    <name evidence="4" type="ORF">HK103_002540</name>
</gene>
<proteinExistence type="predicted"/>
<dbReference type="EMBL" id="JADGKB010000019">
    <property type="protein sequence ID" value="KAJ3259342.1"/>
    <property type="molecule type" value="Genomic_DNA"/>
</dbReference>
<evidence type="ECO:0000313" key="5">
    <source>
        <dbReference type="Proteomes" id="UP001210925"/>
    </source>
</evidence>
<feature type="chain" id="PRO_5041919459" evidence="3">
    <location>
        <begin position="16"/>
        <end position="301"/>
    </location>
</feature>